<evidence type="ECO:0000313" key="2">
    <source>
        <dbReference type="EMBL" id="MDR5591105.1"/>
    </source>
</evidence>
<proteinExistence type="predicted"/>
<dbReference type="RefSeq" id="WP_309561974.1">
    <property type="nucleotide sequence ID" value="NZ_JAVJIU010000004.1"/>
</dbReference>
<comment type="caution">
    <text evidence="2">The sequence shown here is derived from an EMBL/GenBank/DDBJ whole genome shotgun (WGS) entry which is preliminary data.</text>
</comment>
<evidence type="ECO:0000313" key="3">
    <source>
        <dbReference type="Proteomes" id="UP001257234"/>
    </source>
</evidence>
<accession>A0ABU1ERT5</accession>
<name>A0ABU1ERT5_9FLAO</name>
<dbReference type="Pfam" id="PF14028">
    <property type="entry name" value="Lant_dehydr_C"/>
    <property type="match status" value="1"/>
</dbReference>
<organism evidence="2 3">
    <name type="scientific">Christiangramia sediminicola</name>
    <dbReference type="NCBI Taxonomy" id="3073267"/>
    <lineage>
        <taxon>Bacteria</taxon>
        <taxon>Pseudomonadati</taxon>
        <taxon>Bacteroidota</taxon>
        <taxon>Flavobacteriia</taxon>
        <taxon>Flavobacteriales</taxon>
        <taxon>Flavobacteriaceae</taxon>
        <taxon>Christiangramia</taxon>
    </lineage>
</organism>
<dbReference type="Proteomes" id="UP001257234">
    <property type="component" value="Unassembled WGS sequence"/>
</dbReference>
<protein>
    <submittedName>
        <fullName evidence="2">Thiopeptide-type bacteriocin biosynthesis protein</fullName>
    </submittedName>
</protein>
<evidence type="ECO:0000259" key="1">
    <source>
        <dbReference type="Pfam" id="PF14028"/>
    </source>
</evidence>
<dbReference type="EMBL" id="JAVJIU010000004">
    <property type="protein sequence ID" value="MDR5591105.1"/>
    <property type="molecule type" value="Genomic_DNA"/>
</dbReference>
<keyword evidence="3" id="KW-1185">Reference proteome</keyword>
<feature type="domain" description="Thiopeptide-type bacteriocin biosynthesis" evidence="1">
    <location>
        <begin position="18"/>
        <end position="284"/>
    </location>
</feature>
<dbReference type="InterPro" id="IPR023809">
    <property type="entry name" value="Thiopep_bacteriocin_synth_dom"/>
</dbReference>
<dbReference type="NCBIfam" id="TIGR03891">
    <property type="entry name" value="thiopep_ocin"/>
    <property type="match status" value="1"/>
</dbReference>
<reference evidence="3" key="1">
    <citation type="submission" date="2023-07" db="EMBL/GenBank/DDBJ databases">
        <title>Christiangramia sp. SM2212., a novel bacterium of the family Flavobacteriaceae isolated from the sea sediment.</title>
        <authorList>
            <person name="Wang J."/>
            <person name="Zhang X."/>
        </authorList>
    </citation>
    <scope>NUCLEOTIDE SEQUENCE [LARGE SCALE GENOMIC DNA]</scope>
    <source>
        <strain evidence="3">SM2212</strain>
    </source>
</reference>
<sequence length="293" mass="35355">MRQVSIMGRRTFCIGEEWLYFKLYCGSVTADKILVEVIHPLIQKLIDNKIIEQWFFIRYQDPNSHLRIRFFSSDKEKIFKVISIFQPVISKLLKENIIWKVQTDTYQREIERYGTQTMEISERLFFLDSNLIVSFLSYIHGEEGEEIRWLFGLKIMDSILTCFQLNRKQKLAFVEFLRDAFEDEYKMNKTLKRQLNDRYRDKRNLIENFEKSDELRTLTPLIAIYEEGVTSVAEEILEYYKAEEPEVTIDYLISSYIHMTINRLFKSQNRLHEFVSYYFLSKYYKTQLALLTD</sequence>
<gene>
    <name evidence="2" type="ORF">RE431_10695</name>
</gene>